<dbReference type="EMBL" id="CAAALY010065443">
    <property type="protein sequence ID" value="VEL24034.1"/>
    <property type="molecule type" value="Genomic_DNA"/>
</dbReference>
<feature type="compositionally biased region" description="Low complexity" evidence="1">
    <location>
        <begin position="25"/>
        <end position="40"/>
    </location>
</feature>
<dbReference type="InterPro" id="IPR036322">
    <property type="entry name" value="WD40_repeat_dom_sf"/>
</dbReference>
<dbReference type="Gene3D" id="2.130.10.10">
    <property type="entry name" value="YVTN repeat-like/Quinoprotein amine dehydrogenase"/>
    <property type="match status" value="1"/>
</dbReference>
<dbReference type="InterPro" id="IPR015943">
    <property type="entry name" value="WD40/YVTN_repeat-like_dom_sf"/>
</dbReference>
<evidence type="ECO:0000313" key="2">
    <source>
        <dbReference type="EMBL" id="VEL24034.1"/>
    </source>
</evidence>
<protein>
    <submittedName>
        <fullName evidence="2">Uncharacterized protein</fullName>
    </submittedName>
</protein>
<feature type="region of interest" description="Disordered" evidence="1">
    <location>
        <begin position="25"/>
        <end position="60"/>
    </location>
</feature>
<dbReference type="Proteomes" id="UP000784294">
    <property type="component" value="Unassembled WGS sequence"/>
</dbReference>
<proteinExistence type="predicted"/>
<dbReference type="InterPro" id="IPR001680">
    <property type="entry name" value="WD40_rpt"/>
</dbReference>
<gene>
    <name evidence="2" type="ORF">PXEA_LOCUS17474</name>
</gene>
<keyword evidence="3" id="KW-1185">Reference proteome</keyword>
<comment type="caution">
    <text evidence="2">The sequence shown here is derived from an EMBL/GenBank/DDBJ whole genome shotgun (WGS) entry which is preliminary data.</text>
</comment>
<evidence type="ECO:0000313" key="3">
    <source>
        <dbReference type="Proteomes" id="UP000784294"/>
    </source>
</evidence>
<name>A0A3S5BH32_9PLAT</name>
<dbReference type="AlphaFoldDB" id="A0A3S5BH32"/>
<dbReference type="OrthoDB" id="10002522at2759"/>
<dbReference type="SUPFAM" id="SSF50978">
    <property type="entry name" value="WD40 repeat-like"/>
    <property type="match status" value="1"/>
</dbReference>
<dbReference type="SMART" id="SM00320">
    <property type="entry name" value="WD40"/>
    <property type="match status" value="2"/>
</dbReference>
<sequence>MHSLPEATPDPCPLNTFSARLRRNSSSSSFSSLSPPASASCRQPSSGNPPYSATTGVDDSEKGANLSSAVTLNDVKSFGLFARASLHETMENMRDSSLPSSSDAIVSPTPKSSMKLPAELSAALTFKYGEFAAFGDVHTAVIDMIVLREPCCLIVGGQNGSLLLFNLQTHRLVRTINTREASITCMATDPEQKLLFVCYYDKMLFIYNTRVRYIIYFR</sequence>
<evidence type="ECO:0000256" key="1">
    <source>
        <dbReference type="SAM" id="MobiDB-lite"/>
    </source>
</evidence>
<accession>A0A3S5BH32</accession>
<organism evidence="2 3">
    <name type="scientific">Protopolystoma xenopodis</name>
    <dbReference type="NCBI Taxonomy" id="117903"/>
    <lineage>
        <taxon>Eukaryota</taxon>
        <taxon>Metazoa</taxon>
        <taxon>Spiralia</taxon>
        <taxon>Lophotrochozoa</taxon>
        <taxon>Platyhelminthes</taxon>
        <taxon>Monogenea</taxon>
        <taxon>Polyopisthocotylea</taxon>
        <taxon>Polystomatidea</taxon>
        <taxon>Polystomatidae</taxon>
        <taxon>Protopolystoma</taxon>
    </lineage>
</organism>
<feature type="compositionally biased region" description="Polar residues" evidence="1">
    <location>
        <begin position="41"/>
        <end position="57"/>
    </location>
</feature>
<reference evidence="2" key="1">
    <citation type="submission" date="2018-11" db="EMBL/GenBank/DDBJ databases">
        <authorList>
            <consortium name="Pathogen Informatics"/>
        </authorList>
    </citation>
    <scope>NUCLEOTIDE SEQUENCE</scope>
</reference>